<feature type="region of interest" description="Disordered" evidence="1">
    <location>
        <begin position="78"/>
        <end position="138"/>
    </location>
</feature>
<reference evidence="2 3" key="1">
    <citation type="journal article" date="2018" name="Sci. Data">
        <title>The draft genome sequence of cork oak.</title>
        <authorList>
            <person name="Ramos A.M."/>
            <person name="Usie A."/>
            <person name="Barbosa P."/>
            <person name="Barros P.M."/>
            <person name="Capote T."/>
            <person name="Chaves I."/>
            <person name="Simoes F."/>
            <person name="Abreu I."/>
            <person name="Carrasquinho I."/>
            <person name="Faro C."/>
            <person name="Guimaraes J.B."/>
            <person name="Mendonca D."/>
            <person name="Nobrega F."/>
            <person name="Rodrigues L."/>
            <person name="Saibo N.J.M."/>
            <person name="Varela M.C."/>
            <person name="Egas C."/>
            <person name="Matos J."/>
            <person name="Miguel C.M."/>
            <person name="Oliveira M.M."/>
            <person name="Ricardo C.P."/>
            <person name="Goncalves S."/>
        </authorList>
    </citation>
    <scope>NUCLEOTIDE SEQUENCE [LARGE SCALE GENOMIC DNA]</scope>
    <source>
        <strain evidence="3">cv. HL8</strain>
    </source>
</reference>
<protein>
    <submittedName>
        <fullName evidence="2">Uncharacterized protein</fullName>
    </submittedName>
</protein>
<feature type="non-terminal residue" evidence="2">
    <location>
        <position position="138"/>
    </location>
</feature>
<feature type="compositionally biased region" description="Polar residues" evidence="1">
    <location>
        <begin position="118"/>
        <end position="138"/>
    </location>
</feature>
<gene>
    <name evidence="2" type="ORF">CFP56_041560</name>
</gene>
<dbReference type="EMBL" id="PKMF04000837">
    <property type="protein sequence ID" value="KAK7818256.1"/>
    <property type="molecule type" value="Genomic_DNA"/>
</dbReference>
<name>A0AAW0IVW2_QUESU</name>
<comment type="caution">
    <text evidence="2">The sequence shown here is derived from an EMBL/GenBank/DDBJ whole genome shotgun (WGS) entry which is preliminary data.</text>
</comment>
<dbReference type="AlphaFoldDB" id="A0AAW0IVW2"/>
<evidence type="ECO:0000313" key="3">
    <source>
        <dbReference type="Proteomes" id="UP000237347"/>
    </source>
</evidence>
<keyword evidence="3" id="KW-1185">Reference proteome</keyword>
<dbReference type="Proteomes" id="UP000237347">
    <property type="component" value="Unassembled WGS sequence"/>
</dbReference>
<evidence type="ECO:0000256" key="1">
    <source>
        <dbReference type="SAM" id="MobiDB-lite"/>
    </source>
</evidence>
<accession>A0AAW0IVW2</accession>
<proteinExistence type="predicted"/>
<sequence>MGGACHNCRCTAFHGEMSYNDDYMVWFRPRTVRHITRETSYWDTLVESQLRIMEKCEPGSEIYNDCINALRAVEELDARTAGNTSEPAVGRGRQAGRRQRQGGRQSSQRPTSSRRQTLVPTSGRRQTPVPTSGLRQTP</sequence>
<feature type="compositionally biased region" description="Low complexity" evidence="1">
    <location>
        <begin position="102"/>
        <end position="116"/>
    </location>
</feature>
<organism evidence="2 3">
    <name type="scientific">Quercus suber</name>
    <name type="common">Cork oak</name>
    <dbReference type="NCBI Taxonomy" id="58331"/>
    <lineage>
        <taxon>Eukaryota</taxon>
        <taxon>Viridiplantae</taxon>
        <taxon>Streptophyta</taxon>
        <taxon>Embryophyta</taxon>
        <taxon>Tracheophyta</taxon>
        <taxon>Spermatophyta</taxon>
        <taxon>Magnoliopsida</taxon>
        <taxon>eudicotyledons</taxon>
        <taxon>Gunneridae</taxon>
        <taxon>Pentapetalae</taxon>
        <taxon>rosids</taxon>
        <taxon>fabids</taxon>
        <taxon>Fagales</taxon>
        <taxon>Fagaceae</taxon>
        <taxon>Quercus</taxon>
    </lineage>
</organism>
<evidence type="ECO:0000313" key="2">
    <source>
        <dbReference type="EMBL" id="KAK7818256.1"/>
    </source>
</evidence>